<accession>A0ABU4PPU1</accession>
<evidence type="ECO:0000256" key="4">
    <source>
        <dbReference type="ARBA" id="ARBA00022840"/>
    </source>
</evidence>
<proteinExistence type="inferred from homology"/>
<dbReference type="InterPro" id="IPR017871">
    <property type="entry name" value="ABC_transporter-like_CS"/>
</dbReference>
<name>A0ABU4PPU1_9SPHN</name>
<evidence type="ECO:0000313" key="6">
    <source>
        <dbReference type="EMBL" id="MDX5985832.1"/>
    </source>
</evidence>
<dbReference type="InterPro" id="IPR003593">
    <property type="entry name" value="AAA+_ATPase"/>
</dbReference>
<gene>
    <name evidence="6" type="ORF">SIL82_16375</name>
</gene>
<keyword evidence="4 6" id="KW-0067">ATP-binding</keyword>
<keyword evidence="2" id="KW-0813">Transport</keyword>
<dbReference type="Proteomes" id="UP001279660">
    <property type="component" value="Unassembled WGS sequence"/>
</dbReference>
<sequence length="262" mass="27774">MAGRAVASSAPAAIERGARIAPGAALPIISLRGVTKTYGEGATAFLALKGIDLDITQGDFVAVMGASGSGKSTTMNILGCLDVPSAGTFQFKGVHVETLDRDQRALLRRKYLGFVFQGFNLLARTSALENVELPLLYRGDAKKARRAAAMAALDKVGLAEWWDHTPAELSGGQQQRVAIARAIVTSPAVLLADEPTGNLDSERSVEIMQLLAGLNRDSGITVIMVTHEPDMAAFARTIVHFKDGLVERVDTQHSPGQVPAID</sequence>
<dbReference type="InterPro" id="IPR027417">
    <property type="entry name" value="P-loop_NTPase"/>
</dbReference>
<protein>
    <submittedName>
        <fullName evidence="6">ABC transporter ATP-binding protein</fullName>
    </submittedName>
</protein>
<dbReference type="SMART" id="SM00382">
    <property type="entry name" value="AAA"/>
    <property type="match status" value="1"/>
</dbReference>
<organism evidence="6 7">
    <name type="scientific">Sphingomonas echinoides</name>
    <dbReference type="NCBI Taxonomy" id="59803"/>
    <lineage>
        <taxon>Bacteria</taxon>
        <taxon>Pseudomonadati</taxon>
        <taxon>Pseudomonadota</taxon>
        <taxon>Alphaproteobacteria</taxon>
        <taxon>Sphingomonadales</taxon>
        <taxon>Sphingomonadaceae</taxon>
        <taxon>Sphingomonas</taxon>
    </lineage>
</organism>
<dbReference type="EMBL" id="JAWXXV010000001">
    <property type="protein sequence ID" value="MDX5985832.1"/>
    <property type="molecule type" value="Genomic_DNA"/>
</dbReference>
<comment type="similarity">
    <text evidence="1">Belongs to the ABC transporter superfamily.</text>
</comment>
<keyword evidence="3" id="KW-0547">Nucleotide-binding</keyword>
<evidence type="ECO:0000313" key="7">
    <source>
        <dbReference type="Proteomes" id="UP001279660"/>
    </source>
</evidence>
<dbReference type="PROSITE" id="PS50893">
    <property type="entry name" value="ABC_TRANSPORTER_2"/>
    <property type="match status" value="1"/>
</dbReference>
<evidence type="ECO:0000256" key="3">
    <source>
        <dbReference type="ARBA" id="ARBA00022741"/>
    </source>
</evidence>
<comment type="caution">
    <text evidence="6">The sequence shown here is derived from an EMBL/GenBank/DDBJ whole genome shotgun (WGS) entry which is preliminary data.</text>
</comment>
<dbReference type="InterPro" id="IPR003439">
    <property type="entry name" value="ABC_transporter-like_ATP-bd"/>
</dbReference>
<evidence type="ECO:0000259" key="5">
    <source>
        <dbReference type="PROSITE" id="PS50893"/>
    </source>
</evidence>
<dbReference type="PANTHER" id="PTHR42798:SF6">
    <property type="entry name" value="CELL DIVISION ATP-BINDING PROTEIN FTSE"/>
    <property type="match status" value="1"/>
</dbReference>
<dbReference type="CDD" id="cd03255">
    <property type="entry name" value="ABC_MJ0796_LolCDE_FtsE"/>
    <property type="match status" value="1"/>
</dbReference>
<keyword evidence="7" id="KW-1185">Reference proteome</keyword>
<evidence type="ECO:0000256" key="1">
    <source>
        <dbReference type="ARBA" id="ARBA00005417"/>
    </source>
</evidence>
<dbReference type="GO" id="GO:0005524">
    <property type="term" value="F:ATP binding"/>
    <property type="evidence" value="ECO:0007669"/>
    <property type="project" value="UniProtKB-KW"/>
</dbReference>
<dbReference type="Gene3D" id="3.40.50.300">
    <property type="entry name" value="P-loop containing nucleotide triphosphate hydrolases"/>
    <property type="match status" value="1"/>
</dbReference>
<dbReference type="RefSeq" id="WP_010407325.1">
    <property type="nucleotide sequence ID" value="NZ_JAWXXV010000001.1"/>
</dbReference>
<dbReference type="PROSITE" id="PS00211">
    <property type="entry name" value="ABC_TRANSPORTER_1"/>
    <property type="match status" value="1"/>
</dbReference>
<dbReference type="PANTHER" id="PTHR42798">
    <property type="entry name" value="LIPOPROTEIN-RELEASING SYSTEM ATP-BINDING PROTEIN LOLD"/>
    <property type="match status" value="1"/>
</dbReference>
<dbReference type="InterPro" id="IPR017911">
    <property type="entry name" value="MacB-like_ATP-bd"/>
</dbReference>
<feature type="domain" description="ABC transporter" evidence="5">
    <location>
        <begin position="29"/>
        <end position="261"/>
    </location>
</feature>
<reference evidence="6 7" key="1">
    <citation type="submission" date="2023-11" db="EMBL/GenBank/DDBJ databases">
        <title>MicrobeMod: A computational toolkit for identifying prokaryotic methylation and restriction-modification with nanopore sequencing.</title>
        <authorList>
            <person name="Crits-Christoph A."/>
            <person name="Kang S.C."/>
            <person name="Lee H."/>
            <person name="Ostrov N."/>
        </authorList>
    </citation>
    <scope>NUCLEOTIDE SEQUENCE [LARGE SCALE GENOMIC DNA]</scope>
    <source>
        <strain evidence="6 7">ATCC 14820</strain>
    </source>
</reference>
<dbReference type="SUPFAM" id="SSF52540">
    <property type="entry name" value="P-loop containing nucleoside triphosphate hydrolases"/>
    <property type="match status" value="1"/>
</dbReference>
<dbReference type="Pfam" id="PF00005">
    <property type="entry name" value="ABC_tran"/>
    <property type="match status" value="1"/>
</dbReference>
<evidence type="ECO:0000256" key="2">
    <source>
        <dbReference type="ARBA" id="ARBA00022448"/>
    </source>
</evidence>